<dbReference type="InterPro" id="IPR041711">
    <property type="entry name" value="Met-tRNA-FMT_N"/>
</dbReference>
<dbReference type="Gene3D" id="3.40.50.12230">
    <property type="match status" value="1"/>
</dbReference>
<name>A0A7H0SP14_9CORY</name>
<dbReference type="EMBL" id="CP046884">
    <property type="protein sequence ID" value="QNQ90289.1"/>
    <property type="molecule type" value="Genomic_DNA"/>
</dbReference>
<keyword evidence="3 5" id="KW-0808">Transferase</keyword>
<evidence type="ECO:0000313" key="8">
    <source>
        <dbReference type="EMBL" id="QNQ90289.1"/>
    </source>
</evidence>
<evidence type="ECO:0000256" key="1">
    <source>
        <dbReference type="ARBA" id="ARBA00010699"/>
    </source>
</evidence>
<dbReference type="GO" id="GO:0005829">
    <property type="term" value="C:cytosol"/>
    <property type="evidence" value="ECO:0007669"/>
    <property type="project" value="TreeGrafter"/>
</dbReference>
<dbReference type="SUPFAM" id="SSF53328">
    <property type="entry name" value="Formyltransferase"/>
    <property type="match status" value="1"/>
</dbReference>
<dbReference type="InterPro" id="IPR044135">
    <property type="entry name" value="Met-tRNA-FMT_C"/>
</dbReference>
<accession>A0A7H0SP14</accession>
<feature type="binding site" evidence="5">
    <location>
        <begin position="114"/>
        <end position="117"/>
    </location>
    <ligand>
        <name>(6S)-5,6,7,8-tetrahydrofolate</name>
        <dbReference type="ChEBI" id="CHEBI:57453"/>
    </ligand>
</feature>
<organism evidence="8 9">
    <name type="scientific">Corynebacterium poyangense</name>
    <dbReference type="NCBI Taxonomy" id="2684405"/>
    <lineage>
        <taxon>Bacteria</taxon>
        <taxon>Bacillati</taxon>
        <taxon>Actinomycetota</taxon>
        <taxon>Actinomycetes</taxon>
        <taxon>Mycobacteriales</taxon>
        <taxon>Corynebacteriaceae</taxon>
        <taxon>Corynebacterium</taxon>
    </lineage>
</organism>
<dbReference type="AlphaFoldDB" id="A0A7H0SP14"/>
<evidence type="ECO:0000256" key="2">
    <source>
        <dbReference type="ARBA" id="ARBA00012261"/>
    </source>
</evidence>
<dbReference type="InterPro" id="IPR005793">
    <property type="entry name" value="Formyl_trans_C"/>
</dbReference>
<dbReference type="FunFam" id="3.40.50.12230:FF:000001">
    <property type="entry name" value="Methionyl-tRNA formyltransferase"/>
    <property type="match status" value="1"/>
</dbReference>
<dbReference type="KEGG" id="cpoy:GP475_06275"/>
<dbReference type="PANTHER" id="PTHR11138">
    <property type="entry name" value="METHIONYL-TRNA FORMYLTRANSFERASE"/>
    <property type="match status" value="1"/>
</dbReference>
<dbReference type="InterPro" id="IPR002376">
    <property type="entry name" value="Formyl_transf_N"/>
</dbReference>
<dbReference type="InterPro" id="IPR011034">
    <property type="entry name" value="Formyl_transferase-like_C_sf"/>
</dbReference>
<evidence type="ECO:0000259" key="6">
    <source>
        <dbReference type="Pfam" id="PF00551"/>
    </source>
</evidence>
<proteinExistence type="inferred from homology"/>
<feature type="domain" description="Formyl transferase N-terminal" evidence="6">
    <location>
        <begin position="2"/>
        <end position="183"/>
    </location>
</feature>
<evidence type="ECO:0000313" key="9">
    <source>
        <dbReference type="Proteomes" id="UP000516320"/>
    </source>
</evidence>
<evidence type="ECO:0000256" key="3">
    <source>
        <dbReference type="ARBA" id="ARBA00022679"/>
    </source>
</evidence>
<dbReference type="NCBIfam" id="TIGR00460">
    <property type="entry name" value="fmt"/>
    <property type="match status" value="1"/>
</dbReference>
<comment type="function">
    <text evidence="5">Attaches a formyl group to the free amino group of methionyl-tRNA(fMet). The formyl group appears to play a dual role in the initiator identity of N-formylmethionyl-tRNA by promoting its recognition by IF2 and preventing the misappropriation of this tRNA by the elongation apparatus.</text>
</comment>
<dbReference type="GO" id="GO:0004479">
    <property type="term" value="F:methionyl-tRNA formyltransferase activity"/>
    <property type="evidence" value="ECO:0007669"/>
    <property type="project" value="UniProtKB-UniRule"/>
</dbReference>
<sequence length="321" mass="34691">MRLVFAGTPEPAVVALERLMASEHEVVGVITRPDAPRGRGRKLYPSPVKEFASQHGLEILIPSSLKPDTEDGKSLRHSLHSLAPDCIPVVAYGQLITPDLFTICPHGWVNLHFSLLPAWRGAAPVQAAIAAGDEITGASTFRIEEGLDTGPVFGTVTERISPTDTADDLLTRLAHSGAELLVATMDGISSGELSPSPQRGDISYAAKLTVADAAIDWHHPAFGVDRKIRAFTPGPGAWTMCEQQRIKISPVSIPWSSDYTLDAAGVPPLDPGQVWWNKKHVFVGTGTQPVQLGMVQPQGKKKMPARDWVRGLHESKELKFS</sequence>
<feature type="domain" description="Formyl transferase C-terminal" evidence="7">
    <location>
        <begin position="207"/>
        <end position="312"/>
    </location>
</feature>
<reference evidence="8 9" key="1">
    <citation type="submission" date="2019-12" db="EMBL/GenBank/DDBJ databases">
        <title>Corynebacterium sp. nov., isolated from feces of the Anser Albifrons in China.</title>
        <authorList>
            <person name="Liu Q."/>
        </authorList>
    </citation>
    <scope>NUCLEOTIDE SEQUENCE [LARGE SCALE GENOMIC DNA]</scope>
    <source>
        <strain evidence="8 9">4H37-19</strain>
    </source>
</reference>
<evidence type="ECO:0000256" key="4">
    <source>
        <dbReference type="ARBA" id="ARBA00022917"/>
    </source>
</evidence>
<protein>
    <recommendedName>
        <fullName evidence="2 5">Methionyl-tRNA formyltransferase</fullName>
        <ecNumber evidence="2 5">2.1.2.9</ecNumber>
    </recommendedName>
</protein>
<dbReference type="SUPFAM" id="SSF50486">
    <property type="entry name" value="FMT C-terminal domain-like"/>
    <property type="match status" value="1"/>
</dbReference>
<keyword evidence="9" id="KW-1185">Reference proteome</keyword>
<dbReference type="Pfam" id="PF00551">
    <property type="entry name" value="Formyl_trans_N"/>
    <property type="match status" value="1"/>
</dbReference>
<dbReference type="InterPro" id="IPR005794">
    <property type="entry name" value="Fmt"/>
</dbReference>
<dbReference type="Proteomes" id="UP000516320">
    <property type="component" value="Chromosome"/>
</dbReference>
<dbReference type="EC" id="2.1.2.9" evidence="2 5"/>
<evidence type="ECO:0000256" key="5">
    <source>
        <dbReference type="HAMAP-Rule" id="MF_00182"/>
    </source>
</evidence>
<dbReference type="InterPro" id="IPR036477">
    <property type="entry name" value="Formyl_transf_N_sf"/>
</dbReference>
<dbReference type="Pfam" id="PF02911">
    <property type="entry name" value="Formyl_trans_C"/>
    <property type="match status" value="1"/>
</dbReference>
<keyword evidence="4 5" id="KW-0648">Protein biosynthesis</keyword>
<dbReference type="CDD" id="cd08704">
    <property type="entry name" value="Met_tRNA_FMT_C"/>
    <property type="match status" value="1"/>
</dbReference>
<dbReference type="RefSeq" id="WP_187973605.1">
    <property type="nucleotide sequence ID" value="NZ_CP046884.1"/>
</dbReference>
<evidence type="ECO:0000259" key="7">
    <source>
        <dbReference type="Pfam" id="PF02911"/>
    </source>
</evidence>
<dbReference type="HAMAP" id="MF_00182">
    <property type="entry name" value="Formyl_trans"/>
    <property type="match status" value="1"/>
</dbReference>
<comment type="catalytic activity">
    <reaction evidence="5">
        <text>L-methionyl-tRNA(fMet) + (6R)-10-formyltetrahydrofolate = N-formyl-L-methionyl-tRNA(fMet) + (6S)-5,6,7,8-tetrahydrofolate + H(+)</text>
        <dbReference type="Rhea" id="RHEA:24380"/>
        <dbReference type="Rhea" id="RHEA-COMP:9952"/>
        <dbReference type="Rhea" id="RHEA-COMP:9953"/>
        <dbReference type="ChEBI" id="CHEBI:15378"/>
        <dbReference type="ChEBI" id="CHEBI:57453"/>
        <dbReference type="ChEBI" id="CHEBI:78530"/>
        <dbReference type="ChEBI" id="CHEBI:78844"/>
        <dbReference type="ChEBI" id="CHEBI:195366"/>
        <dbReference type="EC" id="2.1.2.9"/>
    </reaction>
</comment>
<comment type="similarity">
    <text evidence="1 5">Belongs to the Fmt family.</text>
</comment>
<gene>
    <name evidence="5" type="primary">fmt</name>
    <name evidence="8" type="ORF">GP475_06275</name>
</gene>
<dbReference type="PANTHER" id="PTHR11138:SF5">
    <property type="entry name" value="METHIONYL-TRNA FORMYLTRANSFERASE, MITOCHONDRIAL"/>
    <property type="match status" value="1"/>
</dbReference>
<dbReference type="CDD" id="cd08646">
    <property type="entry name" value="FMT_core_Met-tRNA-FMT_N"/>
    <property type="match status" value="1"/>
</dbReference>